<organism evidence="2 3">
    <name type="scientific">Solea senegalensis</name>
    <name type="common">Senegalese sole</name>
    <dbReference type="NCBI Taxonomy" id="28829"/>
    <lineage>
        <taxon>Eukaryota</taxon>
        <taxon>Metazoa</taxon>
        <taxon>Chordata</taxon>
        <taxon>Craniata</taxon>
        <taxon>Vertebrata</taxon>
        <taxon>Euteleostomi</taxon>
        <taxon>Actinopterygii</taxon>
        <taxon>Neopterygii</taxon>
        <taxon>Teleostei</taxon>
        <taxon>Neoteleostei</taxon>
        <taxon>Acanthomorphata</taxon>
        <taxon>Carangaria</taxon>
        <taxon>Pleuronectiformes</taxon>
        <taxon>Pleuronectoidei</taxon>
        <taxon>Soleidae</taxon>
        <taxon>Solea</taxon>
    </lineage>
</organism>
<reference evidence="2 3" key="1">
    <citation type="journal article" date="2021" name="Sci. Rep.">
        <title>Chromosome anchoring in Senegalese sole (Solea senegalensis) reveals sex-associated markers and genome rearrangements in flatfish.</title>
        <authorList>
            <person name="Guerrero-Cozar I."/>
            <person name="Gomez-Garrido J."/>
            <person name="Berbel C."/>
            <person name="Martinez-Blanch J.F."/>
            <person name="Alioto T."/>
            <person name="Claros M.G."/>
            <person name="Gagnaire P.A."/>
            <person name="Manchado M."/>
        </authorList>
    </citation>
    <scope>NUCLEOTIDE SEQUENCE [LARGE SCALE GENOMIC DNA]</scope>
    <source>
        <strain evidence="2">Sse05_10M</strain>
    </source>
</reference>
<evidence type="ECO:0000313" key="2">
    <source>
        <dbReference type="EMBL" id="KAG7498494.1"/>
    </source>
</evidence>
<sequence length="175" mass="19133">MDSVVGDDVTLPVDINGSCRLPDSIDAGDYSTDSMTAPSFPDKMSPSKALTMKDYENHRSRASLLYTNYDSIGQLFVGKPCADNGTVRVVPGAVESGKRSLVASSEARRIGAAQPRVQQQRARDGEECTVAQIRQKKRQQDNGGSREPVREGEKSSEEEHACHLSMHQNSAWFST</sequence>
<evidence type="ECO:0000256" key="1">
    <source>
        <dbReference type="SAM" id="MobiDB-lite"/>
    </source>
</evidence>
<feature type="compositionally biased region" description="Basic and acidic residues" evidence="1">
    <location>
        <begin position="147"/>
        <end position="162"/>
    </location>
</feature>
<name>A0AAV6QYT7_SOLSE</name>
<feature type="compositionally biased region" description="Polar residues" evidence="1">
    <location>
        <begin position="166"/>
        <end position="175"/>
    </location>
</feature>
<proteinExistence type="predicted"/>
<accession>A0AAV6QYT7</accession>
<feature type="region of interest" description="Disordered" evidence="1">
    <location>
        <begin position="95"/>
        <end position="175"/>
    </location>
</feature>
<gene>
    <name evidence="2" type="ORF">JOB18_010464</name>
</gene>
<protein>
    <submittedName>
        <fullName evidence="2">Uncharacterized protein</fullName>
    </submittedName>
</protein>
<dbReference type="AlphaFoldDB" id="A0AAV6QYT7"/>
<feature type="region of interest" description="Disordered" evidence="1">
    <location>
        <begin position="26"/>
        <end position="45"/>
    </location>
</feature>
<keyword evidence="3" id="KW-1185">Reference proteome</keyword>
<dbReference type="EMBL" id="JAGKHQ010000014">
    <property type="protein sequence ID" value="KAG7498494.1"/>
    <property type="molecule type" value="Genomic_DNA"/>
</dbReference>
<evidence type="ECO:0000313" key="3">
    <source>
        <dbReference type="Proteomes" id="UP000693946"/>
    </source>
</evidence>
<comment type="caution">
    <text evidence="2">The sequence shown here is derived from an EMBL/GenBank/DDBJ whole genome shotgun (WGS) entry which is preliminary data.</text>
</comment>
<dbReference type="Proteomes" id="UP000693946">
    <property type="component" value="Linkage Group LG21"/>
</dbReference>